<comment type="caution">
    <text evidence="5">The sequence shown here is derived from an EMBL/GenBank/DDBJ whole genome shotgun (WGS) entry which is preliminary data.</text>
</comment>
<evidence type="ECO:0000256" key="2">
    <source>
        <dbReference type="ARBA" id="ARBA00022598"/>
    </source>
</evidence>
<dbReference type="Pfam" id="PF01268">
    <property type="entry name" value="FTHFS"/>
    <property type="match status" value="1"/>
</dbReference>
<organism evidence="5 6">
    <name type="scientific">Goodea atripinnis</name>
    <dbReference type="NCBI Taxonomy" id="208336"/>
    <lineage>
        <taxon>Eukaryota</taxon>
        <taxon>Metazoa</taxon>
        <taxon>Chordata</taxon>
        <taxon>Craniata</taxon>
        <taxon>Vertebrata</taxon>
        <taxon>Euteleostomi</taxon>
        <taxon>Actinopterygii</taxon>
        <taxon>Neopterygii</taxon>
        <taxon>Teleostei</taxon>
        <taxon>Neoteleostei</taxon>
        <taxon>Acanthomorphata</taxon>
        <taxon>Ovalentaria</taxon>
        <taxon>Atherinomorphae</taxon>
        <taxon>Cyprinodontiformes</taxon>
        <taxon>Goodeidae</taxon>
        <taxon>Goodea</taxon>
    </lineage>
</organism>
<dbReference type="SUPFAM" id="SSF52540">
    <property type="entry name" value="P-loop containing nucleoside triphosphate hydrolases"/>
    <property type="match status" value="1"/>
</dbReference>
<evidence type="ECO:0000313" key="6">
    <source>
        <dbReference type="Proteomes" id="UP001476798"/>
    </source>
</evidence>
<dbReference type="EMBL" id="JAHRIO010011080">
    <property type="protein sequence ID" value="MEQ2161955.1"/>
    <property type="molecule type" value="Genomic_DNA"/>
</dbReference>
<reference evidence="5 6" key="1">
    <citation type="submission" date="2021-06" db="EMBL/GenBank/DDBJ databases">
        <authorList>
            <person name="Palmer J.M."/>
        </authorList>
    </citation>
    <scope>NUCLEOTIDE SEQUENCE [LARGE SCALE GENOMIC DNA]</scope>
    <source>
        <strain evidence="5 6">GA_2019</strain>
        <tissue evidence="5">Muscle</tissue>
    </source>
</reference>
<gene>
    <name evidence="5" type="primary">MTHFD1L_1</name>
    <name evidence="5" type="ORF">GOODEAATRI_014980</name>
</gene>
<dbReference type="InterPro" id="IPR027417">
    <property type="entry name" value="P-loop_NTPase"/>
</dbReference>
<name>A0ABV0MSB4_9TELE</name>
<keyword evidence="3" id="KW-0547">Nucleotide-binding</keyword>
<dbReference type="Proteomes" id="UP001476798">
    <property type="component" value="Unassembled WGS sequence"/>
</dbReference>
<keyword evidence="2" id="KW-0436">Ligase</keyword>
<dbReference type="Gene3D" id="3.30.1510.10">
    <property type="entry name" value="Domain 2, N(10)-formyltetrahydrofolate synthetase"/>
    <property type="match status" value="1"/>
</dbReference>
<accession>A0ABV0MSB4</accession>
<keyword evidence="1" id="KW-0554">One-carbon metabolism</keyword>
<keyword evidence="4" id="KW-0067">ATP-binding</keyword>
<protein>
    <submittedName>
        <fullName evidence="5">Monofunctional C1-tetrahydrofolate synthase, mitochondrial</fullName>
    </submittedName>
</protein>
<evidence type="ECO:0000256" key="4">
    <source>
        <dbReference type="ARBA" id="ARBA00022840"/>
    </source>
</evidence>
<sequence length="123" mass="12711">MAILALADSLMDMKNRLARMVVGTSRSGEPITAEDLGVSGALAVLMKDAIKPTLMQTLEGTPVFVHAGPFANIAHGNSSVLADKLALKLVGRDGYVDMPGTCSPSFSSPGSCIGQERHVGASL</sequence>
<proteinExistence type="predicted"/>
<evidence type="ECO:0000256" key="3">
    <source>
        <dbReference type="ARBA" id="ARBA00022741"/>
    </source>
</evidence>
<keyword evidence="6" id="KW-1185">Reference proteome</keyword>
<evidence type="ECO:0000256" key="1">
    <source>
        <dbReference type="ARBA" id="ARBA00022563"/>
    </source>
</evidence>
<evidence type="ECO:0000313" key="5">
    <source>
        <dbReference type="EMBL" id="MEQ2161955.1"/>
    </source>
</evidence>
<dbReference type="Gene3D" id="3.40.50.300">
    <property type="entry name" value="P-loop containing nucleotide triphosphate hydrolases"/>
    <property type="match status" value="1"/>
</dbReference>
<dbReference type="InterPro" id="IPR000559">
    <property type="entry name" value="Formate_THF_ligase"/>
</dbReference>